<dbReference type="EMBL" id="JAWDJW010006885">
    <property type="protein sequence ID" value="KAK3063344.1"/>
    <property type="molecule type" value="Genomic_DNA"/>
</dbReference>
<proteinExistence type="predicted"/>
<keyword evidence="2" id="KW-1185">Reference proteome</keyword>
<protein>
    <submittedName>
        <fullName evidence="1">Uncharacterized protein</fullName>
    </submittedName>
</protein>
<feature type="non-terminal residue" evidence="1">
    <location>
        <position position="202"/>
    </location>
</feature>
<comment type="caution">
    <text evidence="1">The sequence shown here is derived from an EMBL/GenBank/DDBJ whole genome shotgun (WGS) entry which is preliminary data.</text>
</comment>
<dbReference type="Proteomes" id="UP001186974">
    <property type="component" value="Unassembled WGS sequence"/>
</dbReference>
<accession>A0ACC3D7Z8</accession>
<reference evidence="1" key="1">
    <citation type="submission" date="2024-09" db="EMBL/GenBank/DDBJ databases">
        <title>Black Yeasts Isolated from many extreme environments.</title>
        <authorList>
            <person name="Coleine C."/>
            <person name="Stajich J.E."/>
            <person name="Selbmann L."/>
        </authorList>
    </citation>
    <scope>NUCLEOTIDE SEQUENCE</scope>
    <source>
        <strain evidence="1">CCFEE 5737</strain>
    </source>
</reference>
<organism evidence="1 2">
    <name type="scientific">Coniosporium uncinatum</name>
    <dbReference type="NCBI Taxonomy" id="93489"/>
    <lineage>
        <taxon>Eukaryota</taxon>
        <taxon>Fungi</taxon>
        <taxon>Dikarya</taxon>
        <taxon>Ascomycota</taxon>
        <taxon>Pezizomycotina</taxon>
        <taxon>Dothideomycetes</taxon>
        <taxon>Dothideomycetes incertae sedis</taxon>
        <taxon>Coniosporium</taxon>
    </lineage>
</organism>
<evidence type="ECO:0000313" key="2">
    <source>
        <dbReference type="Proteomes" id="UP001186974"/>
    </source>
</evidence>
<gene>
    <name evidence="1" type="ORF">LTS18_001111</name>
</gene>
<sequence>MDPQIATHRVTIADLKLIQERLQSILFRSFMPQTKDAFTRASKILADEEAFLQRDIFRLQYNQTVCRMSSRPPLQELAANWQGVVGINKRPRVEESVEAGIPYQSIETVSQKALSNGGLARGNSSHIDHVVSDPDISVVEDYSSKTDEEDSDDSDVSITVIDELSSNDEDAEQLTKKFGSPILQRQQVEYALRDLDYPSKFR</sequence>
<evidence type="ECO:0000313" key="1">
    <source>
        <dbReference type="EMBL" id="KAK3063344.1"/>
    </source>
</evidence>
<name>A0ACC3D7Z8_9PEZI</name>